<dbReference type="InterPro" id="IPR050832">
    <property type="entry name" value="Bact_Acetyltransf"/>
</dbReference>
<proteinExistence type="predicted"/>
<dbReference type="Gene3D" id="3.40.630.30">
    <property type="match status" value="1"/>
</dbReference>
<evidence type="ECO:0000256" key="2">
    <source>
        <dbReference type="ARBA" id="ARBA00023315"/>
    </source>
</evidence>
<dbReference type="InterPro" id="IPR016181">
    <property type="entry name" value="Acyl_CoA_acyltransferase"/>
</dbReference>
<dbReference type="PANTHER" id="PTHR43877">
    <property type="entry name" value="AMINOALKYLPHOSPHONATE N-ACETYLTRANSFERASE-RELATED-RELATED"/>
    <property type="match status" value="1"/>
</dbReference>
<name>A0A417YXM3_9MICO</name>
<dbReference type="EMBL" id="QWLM01000034">
    <property type="protein sequence ID" value="RHW42429.1"/>
    <property type="molecule type" value="Genomic_DNA"/>
</dbReference>
<dbReference type="Pfam" id="PF00583">
    <property type="entry name" value="Acetyltransf_1"/>
    <property type="match status" value="1"/>
</dbReference>
<dbReference type="SUPFAM" id="SSF55729">
    <property type="entry name" value="Acyl-CoA N-acyltransferases (Nat)"/>
    <property type="match status" value="1"/>
</dbReference>
<dbReference type="PROSITE" id="PS51186">
    <property type="entry name" value="GNAT"/>
    <property type="match status" value="1"/>
</dbReference>
<dbReference type="GO" id="GO:0016747">
    <property type="term" value="F:acyltransferase activity, transferring groups other than amino-acyl groups"/>
    <property type="evidence" value="ECO:0007669"/>
    <property type="project" value="InterPro"/>
</dbReference>
<evidence type="ECO:0000259" key="3">
    <source>
        <dbReference type="PROSITE" id="PS51186"/>
    </source>
</evidence>
<evidence type="ECO:0000313" key="4">
    <source>
        <dbReference type="EMBL" id="RHW42429.1"/>
    </source>
</evidence>
<organism evidence="4 5">
    <name type="scientific">Dermacoccus abyssi</name>
    <dbReference type="NCBI Taxonomy" id="322596"/>
    <lineage>
        <taxon>Bacteria</taxon>
        <taxon>Bacillati</taxon>
        <taxon>Actinomycetota</taxon>
        <taxon>Actinomycetes</taxon>
        <taxon>Micrococcales</taxon>
        <taxon>Dermacoccaceae</taxon>
        <taxon>Dermacoccus</taxon>
    </lineage>
</organism>
<accession>A0A417YXM3</accession>
<gene>
    <name evidence="4" type="ORF">D1832_14875</name>
</gene>
<comment type="caution">
    <text evidence="4">The sequence shown here is derived from an EMBL/GenBank/DDBJ whole genome shotgun (WGS) entry which is preliminary data.</text>
</comment>
<dbReference type="Proteomes" id="UP000285376">
    <property type="component" value="Unassembled WGS sequence"/>
</dbReference>
<reference evidence="4 5" key="1">
    <citation type="submission" date="2018-08" db="EMBL/GenBank/DDBJ databases">
        <title>Whole genome sequence analysis of Dermacoccus abyssi bacteria isolated from Deep Mariana trench Micromonospora spp reveals genes involved in the environmental adaptation and production of secondary metabolites.</title>
        <authorList>
            <person name="Abdel-Mageed W.M."/>
            <person name="Lehri B."/>
            <person name="Nouioui I."/>
            <person name="Goodfellow I."/>
            <person name="Jaspars M."/>
            <person name="Karlyshev A."/>
        </authorList>
    </citation>
    <scope>NUCLEOTIDE SEQUENCE [LARGE SCALE GENOMIC DNA]</scope>
    <source>
        <strain evidence="4 5">MT1.1</strain>
    </source>
</reference>
<sequence>MANVRPARVDDGPRLAEIDHACWSPMTDPGSHWSPGRPFFGVPTGTLVDEVLVAAEGDEILGFIKIRREPSEFGQWYVGGLGVAPVARRQGLARKLIHAALTAVEARGGDSVWLRVLSSNVGAVALYSALGFAEVARFADAFEDRPGVDDLRLSAQLPLAGA</sequence>
<dbReference type="InterPro" id="IPR000182">
    <property type="entry name" value="GNAT_dom"/>
</dbReference>
<protein>
    <submittedName>
        <fullName evidence="4">GNAT family N-acetyltransferase</fullName>
    </submittedName>
</protein>
<keyword evidence="2" id="KW-0012">Acyltransferase</keyword>
<dbReference type="RefSeq" id="WP_118915157.1">
    <property type="nucleotide sequence ID" value="NZ_CBCRVH010000034.1"/>
</dbReference>
<dbReference type="CDD" id="cd04301">
    <property type="entry name" value="NAT_SF"/>
    <property type="match status" value="1"/>
</dbReference>
<evidence type="ECO:0000256" key="1">
    <source>
        <dbReference type="ARBA" id="ARBA00022679"/>
    </source>
</evidence>
<evidence type="ECO:0000313" key="5">
    <source>
        <dbReference type="Proteomes" id="UP000285376"/>
    </source>
</evidence>
<dbReference type="PANTHER" id="PTHR43877:SF1">
    <property type="entry name" value="ACETYLTRANSFERASE"/>
    <property type="match status" value="1"/>
</dbReference>
<keyword evidence="1 4" id="KW-0808">Transferase</keyword>
<dbReference type="AlphaFoldDB" id="A0A417YXM3"/>
<feature type="domain" description="N-acetyltransferase" evidence="3">
    <location>
        <begin position="2"/>
        <end position="158"/>
    </location>
</feature>